<evidence type="ECO:0000256" key="6">
    <source>
        <dbReference type="PROSITE-ProRule" id="PRU00042"/>
    </source>
</evidence>
<name>A0A444X5U6_ARAHY</name>
<gene>
    <name evidence="9" type="ORF">Ahy_B10g104559</name>
</gene>
<dbReference type="AlphaFoldDB" id="A0A444X5U6"/>
<dbReference type="OrthoDB" id="1933825at2759"/>
<keyword evidence="2" id="KW-0479">Metal-binding</keyword>
<dbReference type="Proteomes" id="UP000289738">
    <property type="component" value="Chromosome B10"/>
</dbReference>
<sequence>MDTQQQPQPHHRCDKIASNKPWQSSQEGQKEHQQEQVDTTLLDLNLNVHDDDECSTELSLITCLDMDNSSKTTSIEENNNNNNNNNTCCAGSDQRVFSCNYCQRKFYSSQALGGHQNAHKRERSIAKRGQNRLLGSSPFMIPFLQHHHRYASIASLPLYGACANKPLGIQAHSLIHKPSFVHHHISNGFGRPPPLIGSSSVGRFQVAKNMLNSAADNEEITAYLVTRTTHHLKTNQEDNIMIKNNKHLDLSLKL</sequence>
<reference evidence="9 10" key="1">
    <citation type="submission" date="2019-01" db="EMBL/GenBank/DDBJ databases">
        <title>Sequencing of cultivated peanut Arachis hypogaea provides insights into genome evolution and oil improvement.</title>
        <authorList>
            <person name="Chen X."/>
        </authorList>
    </citation>
    <scope>NUCLEOTIDE SEQUENCE [LARGE SCALE GENOMIC DNA]</scope>
    <source>
        <strain evidence="10">cv. Fuhuasheng</strain>
        <tissue evidence="9">Leaves</tissue>
    </source>
</reference>
<keyword evidence="4" id="KW-0862">Zinc</keyword>
<evidence type="ECO:0000256" key="4">
    <source>
        <dbReference type="ARBA" id="ARBA00022833"/>
    </source>
</evidence>
<dbReference type="PROSITE" id="PS00028">
    <property type="entry name" value="ZINC_FINGER_C2H2_1"/>
    <property type="match status" value="1"/>
</dbReference>
<dbReference type="SUPFAM" id="SSF57667">
    <property type="entry name" value="beta-beta-alpha zinc fingers"/>
    <property type="match status" value="1"/>
</dbReference>
<proteinExistence type="predicted"/>
<keyword evidence="3 6" id="KW-0863">Zinc-finger</keyword>
<comment type="caution">
    <text evidence="9">The sequence shown here is derived from an EMBL/GenBank/DDBJ whole genome shotgun (WGS) entry which is preliminary data.</text>
</comment>
<keyword evidence="5" id="KW-0539">Nucleus</keyword>
<dbReference type="PANTHER" id="PTHR47287">
    <property type="entry name" value="C2H2 AND C2HC ZINC FINGERS SUPERFAMILY PROTEIN"/>
    <property type="match status" value="1"/>
</dbReference>
<evidence type="ECO:0000256" key="5">
    <source>
        <dbReference type="ARBA" id="ARBA00023242"/>
    </source>
</evidence>
<evidence type="ECO:0000259" key="8">
    <source>
        <dbReference type="PROSITE" id="PS50157"/>
    </source>
</evidence>
<evidence type="ECO:0000313" key="9">
    <source>
        <dbReference type="EMBL" id="RYQ85060.1"/>
    </source>
</evidence>
<dbReference type="GO" id="GO:0009788">
    <property type="term" value="P:negative regulation of abscisic acid-activated signaling pathway"/>
    <property type="evidence" value="ECO:0007669"/>
    <property type="project" value="InterPro"/>
</dbReference>
<dbReference type="PANTHER" id="PTHR47287:SF19">
    <property type="entry name" value="TRANSCRIPTION FACTOR C2H2 FAMILY-RELATED"/>
    <property type="match status" value="1"/>
</dbReference>
<dbReference type="InterPro" id="IPR013087">
    <property type="entry name" value="Znf_C2H2_type"/>
</dbReference>
<feature type="region of interest" description="Disordered" evidence="7">
    <location>
        <begin position="1"/>
        <end position="37"/>
    </location>
</feature>
<feature type="domain" description="C2H2-type" evidence="8">
    <location>
        <begin position="97"/>
        <end position="124"/>
    </location>
</feature>
<evidence type="ECO:0000313" key="10">
    <source>
        <dbReference type="Proteomes" id="UP000289738"/>
    </source>
</evidence>
<accession>A0A444X5U6</accession>
<dbReference type="Gene3D" id="3.30.160.60">
    <property type="entry name" value="Classic Zinc Finger"/>
    <property type="match status" value="1"/>
</dbReference>
<organism evidence="9 10">
    <name type="scientific">Arachis hypogaea</name>
    <name type="common">Peanut</name>
    <dbReference type="NCBI Taxonomy" id="3818"/>
    <lineage>
        <taxon>Eukaryota</taxon>
        <taxon>Viridiplantae</taxon>
        <taxon>Streptophyta</taxon>
        <taxon>Embryophyta</taxon>
        <taxon>Tracheophyta</taxon>
        <taxon>Spermatophyta</taxon>
        <taxon>Magnoliopsida</taxon>
        <taxon>eudicotyledons</taxon>
        <taxon>Gunneridae</taxon>
        <taxon>Pentapetalae</taxon>
        <taxon>rosids</taxon>
        <taxon>fabids</taxon>
        <taxon>Fabales</taxon>
        <taxon>Fabaceae</taxon>
        <taxon>Papilionoideae</taxon>
        <taxon>50 kb inversion clade</taxon>
        <taxon>dalbergioids sensu lato</taxon>
        <taxon>Dalbergieae</taxon>
        <taxon>Pterocarpus clade</taxon>
        <taxon>Arachis</taxon>
    </lineage>
</organism>
<dbReference type="Gramene" id="arahy.Tifrunner.gnm2.ann2.Ah20g350700.1">
    <property type="protein sequence ID" value="arahy.Tifrunner.gnm2.ann2.Ah20g350700.1-CDS-1"/>
    <property type="gene ID" value="arahy.Tifrunner.gnm2.ann2.Ah20g350700"/>
</dbReference>
<dbReference type="EMBL" id="SDMP01000020">
    <property type="protein sequence ID" value="RYQ85060.1"/>
    <property type="molecule type" value="Genomic_DNA"/>
</dbReference>
<evidence type="ECO:0000256" key="1">
    <source>
        <dbReference type="ARBA" id="ARBA00004123"/>
    </source>
</evidence>
<keyword evidence="10" id="KW-1185">Reference proteome</keyword>
<dbReference type="GO" id="GO:0005634">
    <property type="term" value="C:nucleus"/>
    <property type="evidence" value="ECO:0007669"/>
    <property type="project" value="UniProtKB-SubCell"/>
</dbReference>
<evidence type="ECO:0000256" key="7">
    <source>
        <dbReference type="SAM" id="MobiDB-lite"/>
    </source>
</evidence>
<dbReference type="InterPro" id="IPR036236">
    <property type="entry name" value="Znf_C2H2_sf"/>
</dbReference>
<comment type="subcellular location">
    <subcellularLocation>
        <location evidence="1">Nucleus</location>
    </subcellularLocation>
</comment>
<dbReference type="PROSITE" id="PS50157">
    <property type="entry name" value="ZINC_FINGER_C2H2_2"/>
    <property type="match status" value="1"/>
</dbReference>
<dbReference type="GO" id="GO:0008270">
    <property type="term" value="F:zinc ion binding"/>
    <property type="evidence" value="ECO:0007669"/>
    <property type="project" value="UniProtKB-KW"/>
</dbReference>
<evidence type="ECO:0000256" key="2">
    <source>
        <dbReference type="ARBA" id="ARBA00022723"/>
    </source>
</evidence>
<dbReference type="STRING" id="3818.A0A444X5U6"/>
<dbReference type="InterPro" id="IPR044246">
    <property type="entry name" value="ZFP3-like"/>
</dbReference>
<protein>
    <recommendedName>
        <fullName evidence="8">C2H2-type domain-containing protein</fullName>
    </recommendedName>
</protein>
<evidence type="ECO:0000256" key="3">
    <source>
        <dbReference type="ARBA" id="ARBA00022771"/>
    </source>
</evidence>